<dbReference type="GO" id="GO:0004674">
    <property type="term" value="F:protein serine/threonine kinase activity"/>
    <property type="evidence" value="ECO:0007669"/>
    <property type="project" value="UniProtKB-KW"/>
</dbReference>
<dbReference type="SUPFAM" id="SSF56112">
    <property type="entry name" value="Protein kinase-like (PK-like)"/>
    <property type="match status" value="1"/>
</dbReference>
<keyword evidence="5" id="KW-0418">Kinase</keyword>
<evidence type="ECO:0000313" key="12">
    <source>
        <dbReference type="EMBL" id="CAH0379985.1"/>
    </source>
</evidence>
<name>A0A8J2T2Y9_9STRA</name>
<evidence type="ECO:0000256" key="3">
    <source>
        <dbReference type="ARBA" id="ARBA00022679"/>
    </source>
</evidence>
<gene>
    <name evidence="12" type="ORF">PECAL_6P16220</name>
</gene>
<dbReference type="Pfam" id="PF00069">
    <property type="entry name" value="Pkinase"/>
    <property type="match status" value="1"/>
</dbReference>
<comment type="caution">
    <text evidence="12">The sequence shown here is derived from an EMBL/GenBank/DDBJ whole genome shotgun (WGS) entry which is preliminary data.</text>
</comment>
<dbReference type="Proteomes" id="UP000789595">
    <property type="component" value="Unassembled WGS sequence"/>
</dbReference>
<dbReference type="Gene3D" id="1.10.510.10">
    <property type="entry name" value="Transferase(Phosphotransferase) domain 1"/>
    <property type="match status" value="1"/>
</dbReference>
<evidence type="ECO:0000256" key="4">
    <source>
        <dbReference type="ARBA" id="ARBA00022741"/>
    </source>
</evidence>
<evidence type="ECO:0000259" key="10">
    <source>
        <dbReference type="PROSITE" id="PS50011"/>
    </source>
</evidence>
<organism evidence="12 13">
    <name type="scientific">Pelagomonas calceolata</name>
    <dbReference type="NCBI Taxonomy" id="35677"/>
    <lineage>
        <taxon>Eukaryota</taxon>
        <taxon>Sar</taxon>
        <taxon>Stramenopiles</taxon>
        <taxon>Ochrophyta</taxon>
        <taxon>Pelagophyceae</taxon>
        <taxon>Pelagomonadales</taxon>
        <taxon>Pelagomonadaceae</taxon>
        <taxon>Pelagomonas</taxon>
    </lineage>
</organism>
<proteinExistence type="inferred from homology"/>
<dbReference type="EMBL" id="CAKKNE010000006">
    <property type="protein sequence ID" value="CAH0379985.1"/>
    <property type="molecule type" value="Genomic_DNA"/>
</dbReference>
<evidence type="ECO:0000259" key="11">
    <source>
        <dbReference type="PROSITE" id="PS51285"/>
    </source>
</evidence>
<evidence type="ECO:0000256" key="8">
    <source>
        <dbReference type="RuleBase" id="RU000304"/>
    </source>
</evidence>
<dbReference type="InterPro" id="IPR008271">
    <property type="entry name" value="Ser/Thr_kinase_AS"/>
</dbReference>
<evidence type="ECO:0000256" key="1">
    <source>
        <dbReference type="ARBA" id="ARBA00022527"/>
    </source>
</evidence>
<dbReference type="PROSITE" id="PS51285">
    <property type="entry name" value="AGC_KINASE_CTER"/>
    <property type="match status" value="1"/>
</dbReference>
<evidence type="ECO:0000256" key="6">
    <source>
        <dbReference type="ARBA" id="ARBA00022840"/>
    </source>
</evidence>
<dbReference type="PROSITE" id="PS00107">
    <property type="entry name" value="PROTEIN_KINASE_ATP"/>
    <property type="match status" value="1"/>
</dbReference>
<evidence type="ECO:0000256" key="9">
    <source>
        <dbReference type="SAM" id="MobiDB-lite"/>
    </source>
</evidence>
<protein>
    <recommendedName>
        <fullName evidence="14">Protein kinase domain-containing protein</fullName>
    </recommendedName>
</protein>
<evidence type="ECO:0000256" key="2">
    <source>
        <dbReference type="ARBA" id="ARBA00022553"/>
    </source>
</evidence>
<keyword evidence="3" id="KW-0808">Transferase</keyword>
<sequence>MPLRRIVSLKVLDWWPRERAAPPPDPVSIDTTYACAVECDDAVAPLARHRAPPTPCAAPRAKKGSPPKKTPLVKQAKRYASRFFKPEMSRQPFVPDDLEVLREVGRGAFGRVYVSRVKGGGGALFAVKVLRKAEVLRGGGAECAFTERALGADLRHAGVVRLRCAFQTKKALYLVSDYYPGGSLGELRRPLSVDHVRFYGAEVAAALAHIHARGVVHRDLKPANILLDREGHCALADFGVATTGSTLRGFRGTVAYMAPELLLKTANSNAESDWWAFGCCLYELTTGSTPFYADQPRELFKNILHAPFVKTNTDAALDTLLEALLDKQPASRAADSDVATCAFFSAIDWDDAASKRLTPPIQPSLPSYVEASQDGSLRFVGDAYRPKNLPTPKRVTFDEENESPFAKRLSVRETYQREKRHRRTFRGFALNAEVDLAASPRTFARTTTL</sequence>
<evidence type="ECO:0000256" key="5">
    <source>
        <dbReference type="ARBA" id="ARBA00022777"/>
    </source>
</evidence>
<keyword evidence="13" id="KW-1185">Reference proteome</keyword>
<evidence type="ECO:0008006" key="14">
    <source>
        <dbReference type="Google" id="ProtNLM"/>
    </source>
</evidence>
<dbReference type="GO" id="GO:0005524">
    <property type="term" value="F:ATP binding"/>
    <property type="evidence" value="ECO:0007669"/>
    <property type="project" value="UniProtKB-UniRule"/>
</dbReference>
<dbReference type="PROSITE" id="PS00108">
    <property type="entry name" value="PROTEIN_KINASE_ST"/>
    <property type="match status" value="1"/>
</dbReference>
<keyword evidence="2" id="KW-0597">Phosphoprotein</keyword>
<evidence type="ECO:0000313" key="13">
    <source>
        <dbReference type="Proteomes" id="UP000789595"/>
    </source>
</evidence>
<dbReference type="AlphaFoldDB" id="A0A8J2T2Y9"/>
<dbReference type="InterPro" id="IPR011009">
    <property type="entry name" value="Kinase-like_dom_sf"/>
</dbReference>
<feature type="domain" description="Protein kinase" evidence="10">
    <location>
        <begin position="98"/>
        <end position="344"/>
    </location>
</feature>
<feature type="region of interest" description="Disordered" evidence="9">
    <location>
        <begin position="49"/>
        <end position="71"/>
    </location>
</feature>
<dbReference type="PANTHER" id="PTHR24351">
    <property type="entry name" value="RIBOSOMAL PROTEIN S6 KINASE"/>
    <property type="match status" value="1"/>
</dbReference>
<dbReference type="InterPro" id="IPR045270">
    <property type="entry name" value="STKc_AGC"/>
</dbReference>
<keyword evidence="6 7" id="KW-0067">ATP-binding</keyword>
<dbReference type="InterPro" id="IPR000719">
    <property type="entry name" value="Prot_kinase_dom"/>
</dbReference>
<accession>A0A8J2T2Y9</accession>
<comment type="similarity">
    <text evidence="8">Belongs to the protein kinase superfamily.</text>
</comment>
<dbReference type="InterPro" id="IPR017441">
    <property type="entry name" value="Protein_kinase_ATP_BS"/>
</dbReference>
<keyword evidence="4 7" id="KW-0547">Nucleotide-binding</keyword>
<dbReference type="PROSITE" id="PS50011">
    <property type="entry name" value="PROTEIN_KINASE_DOM"/>
    <property type="match status" value="1"/>
</dbReference>
<feature type="domain" description="AGC-kinase C-terminal" evidence="11">
    <location>
        <begin position="345"/>
        <end position="440"/>
    </location>
</feature>
<dbReference type="CDD" id="cd05123">
    <property type="entry name" value="STKc_AGC"/>
    <property type="match status" value="1"/>
</dbReference>
<keyword evidence="1 8" id="KW-0723">Serine/threonine-protein kinase</keyword>
<feature type="binding site" evidence="7">
    <location>
        <position position="128"/>
    </location>
    <ligand>
        <name>ATP</name>
        <dbReference type="ChEBI" id="CHEBI:30616"/>
    </ligand>
</feature>
<evidence type="ECO:0000256" key="7">
    <source>
        <dbReference type="PROSITE-ProRule" id="PRU10141"/>
    </source>
</evidence>
<reference evidence="12" key="1">
    <citation type="submission" date="2021-11" db="EMBL/GenBank/DDBJ databases">
        <authorList>
            <consortium name="Genoscope - CEA"/>
            <person name="William W."/>
        </authorList>
    </citation>
    <scope>NUCLEOTIDE SEQUENCE</scope>
</reference>
<dbReference type="OrthoDB" id="408964at2759"/>
<dbReference type="Gene3D" id="3.30.200.20">
    <property type="entry name" value="Phosphorylase Kinase, domain 1"/>
    <property type="match status" value="1"/>
</dbReference>
<dbReference type="SMART" id="SM00220">
    <property type="entry name" value="S_TKc"/>
    <property type="match status" value="1"/>
</dbReference>
<dbReference type="InterPro" id="IPR000961">
    <property type="entry name" value="AGC-kinase_C"/>
</dbReference>